<dbReference type="Proteomes" id="UP000324897">
    <property type="component" value="Unassembled WGS sequence"/>
</dbReference>
<sequence length="142" mass="14863">MMSDGGYSALDDPKASGSVPAAAGPDPPAIRFTDSNLQTFPPSEARGKISGAYRPPTDADVTFSSKVGGGGGGGGSAGADDAGQSGWFRIFSVAAYKPYFDVDTSDVVERIWESIFPFRGTFTEKTSENPDLYASIAFTLLF</sequence>
<gene>
    <name evidence="2" type="ORF">EJB05_18476</name>
</gene>
<comment type="caution">
    <text evidence="2">The sequence shown here is derived from an EMBL/GenBank/DDBJ whole genome shotgun (WGS) entry which is preliminary data.</text>
</comment>
<dbReference type="GO" id="GO:0031267">
    <property type="term" value="F:small GTPase binding"/>
    <property type="evidence" value="ECO:0007669"/>
    <property type="project" value="InterPro"/>
</dbReference>
<protein>
    <submittedName>
        <fullName evidence="2">Uncharacterized protein</fullName>
    </submittedName>
</protein>
<dbReference type="EMBL" id="RWGY01000009">
    <property type="protein sequence ID" value="TVU36539.1"/>
    <property type="molecule type" value="Genomic_DNA"/>
</dbReference>
<dbReference type="GO" id="GO:0005794">
    <property type="term" value="C:Golgi apparatus"/>
    <property type="evidence" value="ECO:0007669"/>
    <property type="project" value="InterPro"/>
</dbReference>
<name>A0A5J9VJU9_9POAL</name>
<dbReference type="OrthoDB" id="10256463at2759"/>
<evidence type="ECO:0000256" key="1">
    <source>
        <dbReference type="SAM" id="MobiDB-lite"/>
    </source>
</evidence>
<dbReference type="PANTHER" id="PTHR12822:SF2">
    <property type="entry name" value="PROTEIN YIPF"/>
    <property type="match status" value="1"/>
</dbReference>
<dbReference type="AlphaFoldDB" id="A0A5J9VJU9"/>
<evidence type="ECO:0000313" key="3">
    <source>
        <dbReference type="Proteomes" id="UP000324897"/>
    </source>
</evidence>
<proteinExistence type="predicted"/>
<accession>A0A5J9VJU9</accession>
<dbReference type="InterPro" id="IPR039765">
    <property type="entry name" value="Yip5/YIPF1/YIPF2"/>
</dbReference>
<feature type="compositionally biased region" description="Gly residues" evidence="1">
    <location>
        <begin position="67"/>
        <end position="77"/>
    </location>
</feature>
<feature type="region of interest" description="Disordered" evidence="1">
    <location>
        <begin position="1"/>
        <end position="79"/>
    </location>
</feature>
<keyword evidence="3" id="KW-1185">Reference proteome</keyword>
<dbReference type="Gramene" id="TVU36539">
    <property type="protein sequence ID" value="TVU36539"/>
    <property type="gene ID" value="EJB05_18476"/>
</dbReference>
<organism evidence="2 3">
    <name type="scientific">Eragrostis curvula</name>
    <name type="common">weeping love grass</name>
    <dbReference type="NCBI Taxonomy" id="38414"/>
    <lineage>
        <taxon>Eukaryota</taxon>
        <taxon>Viridiplantae</taxon>
        <taxon>Streptophyta</taxon>
        <taxon>Embryophyta</taxon>
        <taxon>Tracheophyta</taxon>
        <taxon>Spermatophyta</taxon>
        <taxon>Magnoliopsida</taxon>
        <taxon>Liliopsida</taxon>
        <taxon>Poales</taxon>
        <taxon>Poaceae</taxon>
        <taxon>PACMAD clade</taxon>
        <taxon>Chloridoideae</taxon>
        <taxon>Eragrostideae</taxon>
        <taxon>Eragrostidinae</taxon>
        <taxon>Eragrostis</taxon>
    </lineage>
</organism>
<dbReference type="GO" id="GO:0016192">
    <property type="term" value="P:vesicle-mediated transport"/>
    <property type="evidence" value="ECO:0007669"/>
    <property type="project" value="InterPro"/>
</dbReference>
<reference evidence="2 3" key="1">
    <citation type="journal article" date="2019" name="Sci. Rep.">
        <title>A high-quality genome of Eragrostis curvula grass provides insights into Poaceae evolution and supports new strategies to enhance forage quality.</title>
        <authorList>
            <person name="Carballo J."/>
            <person name="Santos B.A.C.M."/>
            <person name="Zappacosta D."/>
            <person name="Garbus I."/>
            <person name="Selva J.P."/>
            <person name="Gallo C.A."/>
            <person name="Diaz A."/>
            <person name="Albertini E."/>
            <person name="Caccamo M."/>
            <person name="Echenique V."/>
        </authorList>
    </citation>
    <scope>NUCLEOTIDE SEQUENCE [LARGE SCALE GENOMIC DNA]</scope>
    <source>
        <strain evidence="3">cv. Victoria</strain>
        <tissue evidence="2">Leaf</tissue>
    </source>
</reference>
<dbReference type="PANTHER" id="PTHR12822">
    <property type="entry name" value="PROTEIN YIPF"/>
    <property type="match status" value="1"/>
</dbReference>
<evidence type="ECO:0000313" key="2">
    <source>
        <dbReference type="EMBL" id="TVU36539.1"/>
    </source>
</evidence>